<dbReference type="RefSeq" id="WP_246908775.1">
    <property type="nucleotide sequence ID" value="NZ_JALJRB010000013.1"/>
</dbReference>
<dbReference type="EMBL" id="JALJRB010000013">
    <property type="protein sequence ID" value="MCJ8501362.1"/>
    <property type="molecule type" value="Genomic_DNA"/>
</dbReference>
<comment type="caution">
    <text evidence="1">The sequence shown here is derived from an EMBL/GenBank/DDBJ whole genome shotgun (WGS) entry which is preliminary data.</text>
</comment>
<reference evidence="1" key="1">
    <citation type="submission" date="2022-04" db="EMBL/GenBank/DDBJ databases">
        <title>Desulfatitalea alkaliphila sp. nov., a novel anaerobic sulfate-reducing bacterium isolated from terrestrial mud volcano, Taman Peninsula, Russia.</title>
        <authorList>
            <person name="Khomyakova M.A."/>
            <person name="Merkel A.Y."/>
            <person name="Slobodkin A.I."/>
        </authorList>
    </citation>
    <scope>NUCLEOTIDE SEQUENCE</scope>
    <source>
        <strain evidence="1">M08but</strain>
    </source>
</reference>
<sequence>MTEAEIADWVRSLSKNERLILATYEGGTCMPESMQRYWNPKALESLVMQDVIRWTMAGYELTEDGVLLAGFIQQKEAQRNQRTAPVGKNDKTATGKQVRFGEPCPICETEIVKIKRETLQHIIDFLAPKFHSVSQRRIKGKSAFIPICPECDAYALGIEFAKGFPFIMKNGQESEIQRIVHLLWVTGKPFRSMGIENGCINSEE</sequence>
<evidence type="ECO:0000313" key="1">
    <source>
        <dbReference type="EMBL" id="MCJ8501362.1"/>
    </source>
</evidence>
<proteinExistence type="predicted"/>
<organism evidence="1 2">
    <name type="scientific">Desulfatitalea alkaliphila</name>
    <dbReference type="NCBI Taxonomy" id="2929485"/>
    <lineage>
        <taxon>Bacteria</taxon>
        <taxon>Pseudomonadati</taxon>
        <taxon>Thermodesulfobacteriota</taxon>
        <taxon>Desulfobacteria</taxon>
        <taxon>Desulfobacterales</taxon>
        <taxon>Desulfosarcinaceae</taxon>
        <taxon>Desulfatitalea</taxon>
    </lineage>
</organism>
<keyword evidence="2" id="KW-1185">Reference proteome</keyword>
<dbReference type="Proteomes" id="UP001165427">
    <property type="component" value="Unassembled WGS sequence"/>
</dbReference>
<accession>A0AA41R1T6</accession>
<dbReference type="AlphaFoldDB" id="A0AA41R1T6"/>
<gene>
    <name evidence="1" type="ORF">MRX98_12325</name>
</gene>
<name>A0AA41R1T6_9BACT</name>
<evidence type="ECO:0000313" key="2">
    <source>
        <dbReference type="Proteomes" id="UP001165427"/>
    </source>
</evidence>
<protein>
    <submittedName>
        <fullName evidence="1">Uncharacterized protein</fullName>
    </submittedName>
</protein>